<dbReference type="EC" id="5.1.3.15" evidence="3"/>
<name>A0A7S0N5D3_9CHLO</name>
<dbReference type="InterPro" id="IPR025532">
    <property type="entry name" value="G6P_1-epimerase"/>
</dbReference>
<dbReference type="CDD" id="cd09020">
    <property type="entry name" value="D-hex-6-P-epi_like"/>
    <property type="match status" value="1"/>
</dbReference>
<dbReference type="InterPro" id="IPR011013">
    <property type="entry name" value="Gal_mutarotase_sf_dom"/>
</dbReference>
<dbReference type="GO" id="GO:0005975">
    <property type="term" value="P:carbohydrate metabolic process"/>
    <property type="evidence" value="ECO:0007669"/>
    <property type="project" value="InterPro"/>
</dbReference>
<sequence length="387" mass="42389">MMPFAQHAVSSRVTPACVRGGAHDVRGRTLSGFPAHASSSVRLSQRTNALSSQRRGAKLLGMTSPGQSSLRAANRRGLICRATAEPSAAEYQEKFGIQDSVSIVECEKGGLTKVVLTHYNKSKAELYLFGAVVTSWVQPQGSDVLYVRPDVKFDGVKPISGGVPHCFPQFGPSDKMQQHGFGRNCTWKIIGSSADVNPDYPEPSVLLQLEDNEYTRSMWDFAFKAVYEVTLRQDRLKVELRVLNTDAKEFDFTTALHSYIGVLDASSPDVRVKGLKGKTYLDKVPDPNNPAEQVEENDVVTFGKGLVDSVYLDTEPETLLDVGTGCSVAVENTRGFTDTVVWNPHETLTPSCWKDFVCVESAKVSKPVVLGPGDEWIGEVNISVFDH</sequence>
<dbReference type="GO" id="GO:0030246">
    <property type="term" value="F:carbohydrate binding"/>
    <property type="evidence" value="ECO:0007669"/>
    <property type="project" value="InterPro"/>
</dbReference>
<dbReference type="AlphaFoldDB" id="A0A7S0N5D3"/>
<proteinExistence type="inferred from homology"/>
<dbReference type="Pfam" id="PF01263">
    <property type="entry name" value="Aldose_epim"/>
    <property type="match status" value="1"/>
</dbReference>
<dbReference type="InterPro" id="IPR014718">
    <property type="entry name" value="GH-type_carb-bd"/>
</dbReference>
<evidence type="ECO:0000313" key="5">
    <source>
        <dbReference type="EMBL" id="CAD8657535.1"/>
    </source>
</evidence>
<keyword evidence="4" id="KW-0413">Isomerase</keyword>
<dbReference type="SUPFAM" id="SSF74650">
    <property type="entry name" value="Galactose mutarotase-like"/>
    <property type="match status" value="1"/>
</dbReference>
<dbReference type="InterPro" id="IPR008183">
    <property type="entry name" value="Aldose_1/G6P_1-epimerase"/>
</dbReference>
<dbReference type="EMBL" id="HBFA01009431">
    <property type="protein sequence ID" value="CAD8657535.1"/>
    <property type="molecule type" value="Transcribed_RNA"/>
</dbReference>
<comment type="catalytic activity">
    <reaction evidence="1">
        <text>alpha-D-glucose 6-phosphate = beta-D-glucose 6-phosphate</text>
        <dbReference type="Rhea" id="RHEA:16249"/>
        <dbReference type="ChEBI" id="CHEBI:58225"/>
        <dbReference type="ChEBI" id="CHEBI:58247"/>
        <dbReference type="EC" id="5.1.3.15"/>
    </reaction>
</comment>
<comment type="similarity">
    <text evidence="2">Belongs to the glucose-6-phosphate 1-epimerase family.</text>
</comment>
<evidence type="ECO:0000256" key="1">
    <source>
        <dbReference type="ARBA" id="ARBA00001096"/>
    </source>
</evidence>
<gene>
    <name evidence="5" type="ORF">POBO1169_LOCUS4970</name>
</gene>
<evidence type="ECO:0000256" key="2">
    <source>
        <dbReference type="ARBA" id="ARBA00005866"/>
    </source>
</evidence>
<dbReference type="Gene3D" id="2.70.98.10">
    <property type="match status" value="1"/>
</dbReference>
<accession>A0A7S0N5D3</accession>
<dbReference type="PANTHER" id="PTHR11122">
    <property type="entry name" value="APOSPORY-ASSOCIATED PROTEIN C-RELATED"/>
    <property type="match status" value="1"/>
</dbReference>
<reference evidence="5" key="1">
    <citation type="submission" date="2021-01" db="EMBL/GenBank/DDBJ databases">
        <authorList>
            <person name="Corre E."/>
            <person name="Pelletier E."/>
            <person name="Niang G."/>
            <person name="Scheremetjew M."/>
            <person name="Finn R."/>
            <person name="Kale V."/>
            <person name="Holt S."/>
            <person name="Cochrane G."/>
            <person name="Meng A."/>
            <person name="Brown T."/>
            <person name="Cohen L."/>
        </authorList>
    </citation>
    <scope>NUCLEOTIDE SEQUENCE</scope>
    <source>
        <strain evidence="5">CCMP722</strain>
    </source>
</reference>
<dbReference type="GO" id="GO:0005737">
    <property type="term" value="C:cytoplasm"/>
    <property type="evidence" value="ECO:0007669"/>
    <property type="project" value="TreeGrafter"/>
</dbReference>
<evidence type="ECO:0000256" key="4">
    <source>
        <dbReference type="ARBA" id="ARBA00023235"/>
    </source>
</evidence>
<protein>
    <recommendedName>
        <fullName evidence="3">glucose-6-phosphate 1-epimerase</fullName>
        <ecNumber evidence="3">5.1.3.15</ecNumber>
    </recommendedName>
</protein>
<dbReference type="GO" id="GO:0047938">
    <property type="term" value="F:glucose-6-phosphate 1-epimerase activity"/>
    <property type="evidence" value="ECO:0007669"/>
    <property type="project" value="UniProtKB-EC"/>
</dbReference>
<evidence type="ECO:0000256" key="3">
    <source>
        <dbReference type="ARBA" id="ARBA00012083"/>
    </source>
</evidence>
<dbReference type="PANTHER" id="PTHR11122:SF39">
    <property type="entry name" value="GLUCOSE-6-PHOSPHATE 1-EPIMERASE"/>
    <property type="match status" value="1"/>
</dbReference>
<organism evidence="5">
    <name type="scientific">Pyramimonas obovata</name>
    <dbReference type="NCBI Taxonomy" id="1411642"/>
    <lineage>
        <taxon>Eukaryota</taxon>
        <taxon>Viridiplantae</taxon>
        <taxon>Chlorophyta</taxon>
        <taxon>Pyramimonadophyceae</taxon>
        <taxon>Pyramimonadales</taxon>
        <taxon>Pyramimonadaceae</taxon>
        <taxon>Pyramimonas</taxon>
        <taxon>Pyramimonas incertae sedis</taxon>
    </lineage>
</organism>